<comment type="caution">
    <text evidence="2">The sequence shown here is derived from an EMBL/GenBank/DDBJ whole genome shotgun (WGS) entry which is preliminary data.</text>
</comment>
<evidence type="ECO:0000313" key="2">
    <source>
        <dbReference type="EMBL" id="KEO84787.1"/>
    </source>
</evidence>
<evidence type="ECO:0000313" key="3">
    <source>
        <dbReference type="Proteomes" id="UP000027931"/>
    </source>
</evidence>
<dbReference type="AlphaFoldDB" id="A0A074MGE8"/>
<protein>
    <submittedName>
        <fullName evidence="2">Uncharacterized protein</fullName>
    </submittedName>
</protein>
<gene>
    <name evidence="2" type="ORF">EL26_01895</name>
</gene>
<evidence type="ECO:0000256" key="1">
    <source>
        <dbReference type="SAM" id="MobiDB-lite"/>
    </source>
</evidence>
<name>A0A074MGE8_9BACL</name>
<dbReference type="RefSeq" id="WP_038083874.1">
    <property type="nucleotide sequence ID" value="NZ_JMIR01000002.1"/>
</dbReference>
<organism evidence="2 3">
    <name type="scientific">Tumebacillus flagellatus</name>
    <dbReference type="NCBI Taxonomy" id="1157490"/>
    <lineage>
        <taxon>Bacteria</taxon>
        <taxon>Bacillati</taxon>
        <taxon>Bacillota</taxon>
        <taxon>Bacilli</taxon>
        <taxon>Bacillales</taxon>
        <taxon>Alicyclobacillaceae</taxon>
        <taxon>Tumebacillus</taxon>
    </lineage>
</organism>
<keyword evidence="3" id="KW-1185">Reference proteome</keyword>
<reference evidence="2 3" key="1">
    <citation type="journal article" date="2013" name="Int. J. Syst. Evol. Microbiol.">
        <title>Tumebacillus flagellatus sp. nov., an alpha-amylase/pullulanase-producing bacterium isolated from cassava wastewater.</title>
        <authorList>
            <person name="Wang Q."/>
            <person name="Xie N."/>
            <person name="Qin Y."/>
            <person name="Shen N."/>
            <person name="Zhu J."/>
            <person name="Mi H."/>
            <person name="Huang R."/>
        </authorList>
    </citation>
    <scope>NUCLEOTIDE SEQUENCE [LARGE SCALE GENOMIC DNA]</scope>
    <source>
        <strain evidence="2 3">GST4</strain>
    </source>
</reference>
<accession>A0A074MGE8</accession>
<sequence length="143" mass="15106">MPVEIKITGGDAAEAVRELAALSTAMNGQAVAAPTATPQDEKPPRTRNTGKPKPDQQPPADPTPTETPKSDPPPNEDPKSSGNESGGDQGDEEKIPTVVELRALAVSKDKAKVKALLDEFECPSLSNIPEGKRANFKTRLEAL</sequence>
<dbReference type="Proteomes" id="UP000027931">
    <property type="component" value="Unassembled WGS sequence"/>
</dbReference>
<dbReference type="eggNOG" id="ENOG5033P4N">
    <property type="taxonomic scope" value="Bacteria"/>
</dbReference>
<dbReference type="EMBL" id="JMIR01000002">
    <property type="protein sequence ID" value="KEO84787.1"/>
    <property type="molecule type" value="Genomic_DNA"/>
</dbReference>
<dbReference type="STRING" id="1157490.EL26_01895"/>
<proteinExistence type="predicted"/>
<feature type="region of interest" description="Disordered" evidence="1">
    <location>
        <begin position="26"/>
        <end position="96"/>
    </location>
</feature>